<evidence type="ECO:0000313" key="2">
    <source>
        <dbReference type="EMBL" id="QQR40361.1"/>
    </source>
</evidence>
<sequence>MSLSTEAGGRPHSHNPGVAYNLAGLALLVLLLAVGFAYLIDQAGRSTGPAEPALGDTQPVLQTIGGRELSIPTSWFRYGEQMKDGFASQADLRFNLSLAPDAPPTPVEVTLLPRSRARASSELLDRVYLHQFGAGIREGYPGLVGKPMMAREGYDGETVWYDALSPNPFVAKCAIEVEPDRPDSCLRTIHLQSGIAAVLKFDATALVNWRRFNDELALWLGQIGAL</sequence>
<keyword evidence="3" id="KW-1185">Reference proteome</keyword>
<dbReference type="Proteomes" id="UP000595857">
    <property type="component" value="Chromosome"/>
</dbReference>
<protein>
    <submittedName>
        <fullName evidence="2">Uncharacterized protein</fullName>
    </submittedName>
</protein>
<feature type="transmembrane region" description="Helical" evidence="1">
    <location>
        <begin position="20"/>
        <end position="40"/>
    </location>
</feature>
<dbReference type="EMBL" id="CP068046">
    <property type="protein sequence ID" value="QQR40361.1"/>
    <property type="molecule type" value="Genomic_DNA"/>
</dbReference>
<keyword evidence="1" id="KW-0812">Transmembrane</keyword>
<name>A0ABX7CEL0_9HYPH</name>
<accession>A0ABX7CEL0</accession>
<gene>
    <name evidence="2" type="ORF">JI748_04970</name>
</gene>
<evidence type="ECO:0000256" key="1">
    <source>
        <dbReference type="SAM" id="Phobius"/>
    </source>
</evidence>
<dbReference type="RefSeq" id="WP_201635633.1">
    <property type="nucleotide sequence ID" value="NZ_CP068046.1"/>
</dbReference>
<keyword evidence="1" id="KW-1133">Transmembrane helix</keyword>
<evidence type="ECO:0000313" key="3">
    <source>
        <dbReference type="Proteomes" id="UP000595857"/>
    </source>
</evidence>
<reference evidence="2 3" key="1">
    <citation type="submission" date="2021-01" db="EMBL/GenBank/DDBJ databases">
        <title>Genome seq and assembly of Devosia sp. LEGU1.</title>
        <authorList>
            <person name="Chhetri G."/>
        </authorList>
    </citation>
    <scope>NUCLEOTIDE SEQUENCE [LARGE SCALE GENOMIC DNA]</scope>
    <source>
        <strain evidence="2 3">LEGU1</strain>
    </source>
</reference>
<proteinExistence type="predicted"/>
<keyword evidence="1" id="KW-0472">Membrane</keyword>
<organism evidence="2 3">
    <name type="scientific">Devosia rhizoryzae</name>
    <dbReference type="NCBI Taxonomy" id="2774137"/>
    <lineage>
        <taxon>Bacteria</taxon>
        <taxon>Pseudomonadati</taxon>
        <taxon>Pseudomonadota</taxon>
        <taxon>Alphaproteobacteria</taxon>
        <taxon>Hyphomicrobiales</taxon>
        <taxon>Devosiaceae</taxon>
        <taxon>Devosia</taxon>
    </lineage>
</organism>